<sequence>MNENDGEPKTYCGLPITTAANVAGATFICIGIVLAILNIDNMFPDEYRIAMFAFAAVQISMGIFTIVAVFKLWPKGLRIILLSTHLCLGYAGAALFFSVWNQFNIQHFLKAYHWLDPLRPAEDQEVKGHLILTVYTLGICLYAAVLYVCSSVVEACWKYTRKITAEETDNSRA</sequence>
<dbReference type="EMBL" id="JAUCMV010000004">
    <property type="protein sequence ID" value="KAK0401072.1"/>
    <property type="molecule type" value="Genomic_DNA"/>
</dbReference>
<accession>A0AA39LKV7</accession>
<keyword evidence="1" id="KW-1133">Transmembrane helix</keyword>
<feature type="transmembrane region" description="Helical" evidence="1">
    <location>
        <begin position="130"/>
        <end position="153"/>
    </location>
</feature>
<evidence type="ECO:0000313" key="3">
    <source>
        <dbReference type="Proteomes" id="UP001175271"/>
    </source>
</evidence>
<protein>
    <submittedName>
        <fullName evidence="2">Uncharacterized protein</fullName>
    </submittedName>
</protein>
<evidence type="ECO:0000313" key="2">
    <source>
        <dbReference type="EMBL" id="KAK0401072.1"/>
    </source>
</evidence>
<feature type="transmembrane region" description="Helical" evidence="1">
    <location>
        <begin position="79"/>
        <end position="100"/>
    </location>
</feature>
<keyword evidence="3" id="KW-1185">Reference proteome</keyword>
<gene>
    <name evidence="2" type="ORF">QR680_015579</name>
</gene>
<name>A0AA39LKV7_9BILA</name>
<keyword evidence="1" id="KW-0812">Transmembrane</keyword>
<keyword evidence="1" id="KW-0472">Membrane</keyword>
<evidence type="ECO:0000256" key="1">
    <source>
        <dbReference type="SAM" id="Phobius"/>
    </source>
</evidence>
<dbReference type="AlphaFoldDB" id="A0AA39LKV7"/>
<reference evidence="2" key="1">
    <citation type="submission" date="2023-06" db="EMBL/GenBank/DDBJ databases">
        <title>Genomic analysis of the entomopathogenic nematode Steinernema hermaphroditum.</title>
        <authorList>
            <person name="Schwarz E.M."/>
            <person name="Heppert J.K."/>
            <person name="Baniya A."/>
            <person name="Schwartz H.T."/>
            <person name="Tan C.-H."/>
            <person name="Antoshechkin I."/>
            <person name="Sternberg P.W."/>
            <person name="Goodrich-Blair H."/>
            <person name="Dillman A.R."/>
        </authorList>
    </citation>
    <scope>NUCLEOTIDE SEQUENCE</scope>
    <source>
        <strain evidence="2">PS9179</strain>
        <tissue evidence="2">Whole animal</tissue>
    </source>
</reference>
<feature type="transmembrane region" description="Helical" evidence="1">
    <location>
        <begin position="49"/>
        <end position="72"/>
    </location>
</feature>
<proteinExistence type="predicted"/>
<dbReference type="Proteomes" id="UP001175271">
    <property type="component" value="Unassembled WGS sequence"/>
</dbReference>
<comment type="caution">
    <text evidence="2">The sequence shown here is derived from an EMBL/GenBank/DDBJ whole genome shotgun (WGS) entry which is preliminary data.</text>
</comment>
<feature type="transmembrane region" description="Helical" evidence="1">
    <location>
        <begin position="12"/>
        <end position="37"/>
    </location>
</feature>
<organism evidence="2 3">
    <name type="scientific">Steinernema hermaphroditum</name>
    <dbReference type="NCBI Taxonomy" id="289476"/>
    <lineage>
        <taxon>Eukaryota</taxon>
        <taxon>Metazoa</taxon>
        <taxon>Ecdysozoa</taxon>
        <taxon>Nematoda</taxon>
        <taxon>Chromadorea</taxon>
        <taxon>Rhabditida</taxon>
        <taxon>Tylenchina</taxon>
        <taxon>Panagrolaimomorpha</taxon>
        <taxon>Strongyloidoidea</taxon>
        <taxon>Steinernematidae</taxon>
        <taxon>Steinernema</taxon>
    </lineage>
</organism>